<name>A0ABM1BIS7_LIMPO</name>
<dbReference type="Pfam" id="PF00046">
    <property type="entry name" value="Homeodomain"/>
    <property type="match status" value="1"/>
</dbReference>
<evidence type="ECO:0000256" key="7">
    <source>
        <dbReference type="SAM" id="MobiDB-lite"/>
    </source>
</evidence>
<dbReference type="SMART" id="SM00389">
    <property type="entry name" value="HOX"/>
    <property type="match status" value="1"/>
</dbReference>
<dbReference type="PROSITE" id="PS50071">
    <property type="entry name" value="HOMEOBOX_2"/>
    <property type="match status" value="1"/>
</dbReference>
<sequence length="390" mass="43938">MNKDVQHCFSQERQSPSRFSVYTIEQLLSKDASKCTPLHSSGPNMLNTGDTGQPEKDKALSLRMVNMLEPSKKTSHISQSSYIREALRKKTTNSKTHSSESHHQDDKKKECYANPNFSGQSNAISSRTSDMNGSTCPPESVRGFIDGDLYTNKPRKIRRIRTTFTTFQLHQLERAFEKSQYPDVFIREELATRLNLSEARVQVWFQNRRAKWRKQEKDFGYEIPKCSPGMNMLFSPGRDFQGLLHPSRSPPGMGPLWGNGLHSSLFTSALNGLSSYFGLNHLFSASSEAGTSGIEAVRQTTPRSMTDRVDPLTSALLSVCMMNSAGVPTSFPTPTNTANILPPSFHQLGPFHEMVRNYTKKTSRLNYDPANFKMAVDSVRKHRNASRFPK</sequence>
<gene>
    <name evidence="10" type="primary">LOC106467055</name>
</gene>
<keyword evidence="2 5" id="KW-0238">DNA-binding</keyword>
<dbReference type="InterPro" id="IPR009057">
    <property type="entry name" value="Homeodomain-like_sf"/>
</dbReference>
<dbReference type="InterPro" id="IPR017970">
    <property type="entry name" value="Homeobox_CS"/>
</dbReference>
<evidence type="ECO:0000259" key="8">
    <source>
        <dbReference type="PROSITE" id="PS50071"/>
    </source>
</evidence>
<dbReference type="RefSeq" id="XP_013782823.1">
    <property type="nucleotide sequence ID" value="XM_013927369.1"/>
</dbReference>
<dbReference type="CDD" id="cd00086">
    <property type="entry name" value="homeodomain"/>
    <property type="match status" value="1"/>
</dbReference>
<evidence type="ECO:0000256" key="4">
    <source>
        <dbReference type="ARBA" id="ARBA00023242"/>
    </source>
</evidence>
<organism evidence="9 10">
    <name type="scientific">Limulus polyphemus</name>
    <name type="common">Atlantic horseshoe crab</name>
    <dbReference type="NCBI Taxonomy" id="6850"/>
    <lineage>
        <taxon>Eukaryota</taxon>
        <taxon>Metazoa</taxon>
        <taxon>Ecdysozoa</taxon>
        <taxon>Arthropoda</taxon>
        <taxon>Chelicerata</taxon>
        <taxon>Merostomata</taxon>
        <taxon>Xiphosura</taxon>
        <taxon>Limulidae</taxon>
        <taxon>Limulus</taxon>
    </lineage>
</organism>
<feature type="region of interest" description="Disordered" evidence="7">
    <location>
        <begin position="88"/>
        <end position="138"/>
    </location>
</feature>
<evidence type="ECO:0000256" key="3">
    <source>
        <dbReference type="ARBA" id="ARBA00023155"/>
    </source>
</evidence>
<feature type="DNA-binding region" description="Homeobox" evidence="5">
    <location>
        <begin position="157"/>
        <end position="216"/>
    </location>
</feature>
<dbReference type="PANTHER" id="PTHR24329:SF543">
    <property type="entry name" value="FI01017P-RELATED"/>
    <property type="match status" value="1"/>
</dbReference>
<protein>
    <submittedName>
        <fullName evidence="10">Paired box protein Pax-3-like</fullName>
    </submittedName>
</protein>
<evidence type="ECO:0000313" key="9">
    <source>
        <dbReference type="Proteomes" id="UP000694941"/>
    </source>
</evidence>
<comment type="subcellular location">
    <subcellularLocation>
        <location evidence="1 5 6">Nucleus</location>
    </subcellularLocation>
</comment>
<dbReference type="InterPro" id="IPR001356">
    <property type="entry name" value="HD"/>
</dbReference>
<accession>A0ABM1BIS7</accession>
<feature type="compositionally biased region" description="Polar residues" evidence="7">
    <location>
        <begin position="115"/>
        <end position="137"/>
    </location>
</feature>
<evidence type="ECO:0000256" key="6">
    <source>
        <dbReference type="RuleBase" id="RU000682"/>
    </source>
</evidence>
<dbReference type="SUPFAM" id="SSF46689">
    <property type="entry name" value="Homeodomain-like"/>
    <property type="match status" value="1"/>
</dbReference>
<keyword evidence="3 5" id="KW-0371">Homeobox</keyword>
<evidence type="ECO:0000256" key="2">
    <source>
        <dbReference type="ARBA" id="ARBA00023125"/>
    </source>
</evidence>
<feature type="domain" description="Homeobox" evidence="8">
    <location>
        <begin position="155"/>
        <end position="215"/>
    </location>
</feature>
<feature type="compositionally biased region" description="Basic and acidic residues" evidence="7">
    <location>
        <begin position="97"/>
        <end position="111"/>
    </location>
</feature>
<evidence type="ECO:0000256" key="1">
    <source>
        <dbReference type="ARBA" id="ARBA00004123"/>
    </source>
</evidence>
<dbReference type="Gene3D" id="1.10.10.60">
    <property type="entry name" value="Homeodomain-like"/>
    <property type="match status" value="1"/>
</dbReference>
<dbReference type="Proteomes" id="UP000694941">
    <property type="component" value="Unplaced"/>
</dbReference>
<dbReference type="PROSITE" id="PS00027">
    <property type="entry name" value="HOMEOBOX_1"/>
    <property type="match status" value="1"/>
</dbReference>
<dbReference type="InterPro" id="IPR050649">
    <property type="entry name" value="Paired_Homeobox_TFs"/>
</dbReference>
<dbReference type="PANTHER" id="PTHR24329">
    <property type="entry name" value="HOMEOBOX PROTEIN ARISTALESS"/>
    <property type="match status" value="1"/>
</dbReference>
<dbReference type="GeneID" id="106467055"/>
<proteinExistence type="predicted"/>
<keyword evidence="9" id="KW-1185">Reference proteome</keyword>
<evidence type="ECO:0000313" key="10">
    <source>
        <dbReference type="RefSeq" id="XP_013782823.1"/>
    </source>
</evidence>
<keyword evidence="4 5" id="KW-0539">Nucleus</keyword>
<evidence type="ECO:0000256" key="5">
    <source>
        <dbReference type="PROSITE-ProRule" id="PRU00108"/>
    </source>
</evidence>
<reference evidence="10" key="1">
    <citation type="submission" date="2025-08" db="UniProtKB">
        <authorList>
            <consortium name="RefSeq"/>
        </authorList>
    </citation>
    <scope>IDENTIFICATION</scope>
    <source>
        <tissue evidence="10">Muscle</tissue>
    </source>
</reference>